<name>A0A2P6RCR5_ROSCH</name>
<dbReference type="Gramene" id="PRQ44212">
    <property type="protein sequence ID" value="PRQ44212"/>
    <property type="gene ID" value="RchiOBHm_Chr3g0476731"/>
</dbReference>
<evidence type="ECO:0000259" key="4">
    <source>
        <dbReference type="Pfam" id="PF13947"/>
    </source>
</evidence>
<keyword evidence="6" id="KW-1185">Reference proteome</keyword>
<dbReference type="GO" id="GO:0030247">
    <property type="term" value="F:polysaccharide binding"/>
    <property type="evidence" value="ECO:0007669"/>
    <property type="project" value="InterPro"/>
</dbReference>
<dbReference type="PANTHER" id="PTHR33491">
    <property type="entry name" value="OSJNBA0016N04.9 PROTEIN"/>
    <property type="match status" value="1"/>
</dbReference>
<comment type="caution">
    <text evidence="5">The sequence shown here is derived from an EMBL/GenBank/DDBJ whole genome shotgun (WGS) entry which is preliminary data.</text>
</comment>
<feature type="signal peptide" evidence="3">
    <location>
        <begin position="1"/>
        <end position="23"/>
    </location>
</feature>
<keyword evidence="5" id="KW-0675">Receptor</keyword>
<gene>
    <name evidence="5" type="ORF">RchiOBHm_Chr3g0476731</name>
</gene>
<evidence type="ECO:0000313" key="5">
    <source>
        <dbReference type="EMBL" id="PRQ44212.1"/>
    </source>
</evidence>
<dbReference type="Pfam" id="PF13947">
    <property type="entry name" value="GUB_WAK_bind"/>
    <property type="match status" value="1"/>
</dbReference>
<evidence type="ECO:0000256" key="2">
    <source>
        <dbReference type="ARBA" id="ARBA00022729"/>
    </source>
</evidence>
<feature type="chain" id="PRO_5015111867" evidence="3">
    <location>
        <begin position="24"/>
        <end position="241"/>
    </location>
</feature>
<feature type="domain" description="Wall-associated receptor kinase galacturonan-binding" evidence="4">
    <location>
        <begin position="34"/>
        <end position="97"/>
    </location>
</feature>
<dbReference type="OMA" id="CQNTITM"/>
<keyword evidence="5" id="KW-0418">Kinase</keyword>
<dbReference type="AlphaFoldDB" id="A0A2P6RCR5"/>
<evidence type="ECO:0000313" key="6">
    <source>
        <dbReference type="Proteomes" id="UP000238479"/>
    </source>
</evidence>
<evidence type="ECO:0000256" key="3">
    <source>
        <dbReference type="SAM" id="SignalP"/>
    </source>
</evidence>
<keyword evidence="2 3" id="KW-0732">Signal</keyword>
<keyword evidence="5" id="KW-0808">Transferase</keyword>
<protein>
    <submittedName>
        <fullName evidence="5">Putative wall-associated receptor kinase, galacturonan-binding domain-containing protein</fullName>
    </submittedName>
</protein>
<dbReference type="EMBL" id="PDCK01000041">
    <property type="protein sequence ID" value="PRQ44212.1"/>
    <property type="molecule type" value="Genomic_DNA"/>
</dbReference>
<dbReference type="Proteomes" id="UP000238479">
    <property type="component" value="Chromosome 3"/>
</dbReference>
<organism evidence="5 6">
    <name type="scientific">Rosa chinensis</name>
    <name type="common">China rose</name>
    <dbReference type="NCBI Taxonomy" id="74649"/>
    <lineage>
        <taxon>Eukaryota</taxon>
        <taxon>Viridiplantae</taxon>
        <taxon>Streptophyta</taxon>
        <taxon>Embryophyta</taxon>
        <taxon>Tracheophyta</taxon>
        <taxon>Spermatophyta</taxon>
        <taxon>Magnoliopsida</taxon>
        <taxon>eudicotyledons</taxon>
        <taxon>Gunneridae</taxon>
        <taxon>Pentapetalae</taxon>
        <taxon>rosids</taxon>
        <taxon>fabids</taxon>
        <taxon>Rosales</taxon>
        <taxon>Rosaceae</taxon>
        <taxon>Rosoideae</taxon>
        <taxon>Rosoideae incertae sedis</taxon>
        <taxon>Rosa</taxon>
    </lineage>
</organism>
<evidence type="ECO:0000256" key="1">
    <source>
        <dbReference type="ARBA" id="ARBA00004167"/>
    </source>
</evidence>
<dbReference type="GO" id="GO:0016301">
    <property type="term" value="F:kinase activity"/>
    <property type="evidence" value="ECO:0007669"/>
    <property type="project" value="UniProtKB-KW"/>
</dbReference>
<dbReference type="STRING" id="74649.A0A2P6RCR5"/>
<dbReference type="GO" id="GO:0016020">
    <property type="term" value="C:membrane"/>
    <property type="evidence" value="ECO:0007669"/>
    <property type="project" value="UniProtKB-SubCell"/>
</dbReference>
<comment type="subcellular location">
    <subcellularLocation>
        <location evidence="1">Membrane</location>
        <topology evidence="1">Single-pass membrane protein</topology>
    </subcellularLocation>
</comment>
<reference evidence="5 6" key="1">
    <citation type="journal article" date="2018" name="Nat. Genet.">
        <title>The Rosa genome provides new insights in the design of modern roses.</title>
        <authorList>
            <person name="Bendahmane M."/>
        </authorList>
    </citation>
    <scope>NUCLEOTIDE SEQUENCE [LARGE SCALE GENOMIC DNA]</scope>
    <source>
        <strain evidence="6">cv. Old Blush</strain>
    </source>
</reference>
<proteinExistence type="predicted"/>
<accession>A0A2P6RCR5</accession>
<dbReference type="InterPro" id="IPR025287">
    <property type="entry name" value="WAK_GUB"/>
</dbReference>
<sequence>MAILPAGRLQIMHLSFLVVLAAAQTQTPQVKLNCPEHCGDVPISYPFGIGADCYLRPEFNITCDQLTTPPSPKFSNSTFTFPVRITNFSHGEGELQVIQDVARVCYNTYGFYEADMSTNSTLELPPPYTISHKNKFFAVGCNSVAVYQGYQSKVPDPEESYKGGYTVSRCLDALGTALPTNSCNGFGCGLNPFPSGLQNMSVELYTLDSAIRWWNHWNLEPDYLCSYGFIVQDDNSQIRQY</sequence>